<dbReference type="EMBL" id="JNOC01000103">
    <property type="protein sequence ID" value="KPH54737.1"/>
    <property type="molecule type" value="Genomic_DNA"/>
</dbReference>
<sequence>MNNNLLDNISISIEEIFSHIKMALIFVIFLGTIYAIIFTLMGEMKRIPVLGSLLFFYPAIYAIFAFILGFIVMHLGILKLVLPIATLYLIKVIFPPEISEITGQALVSSDKEATIQIAIFLSSVFLIPLFFDVFFRRWRIYKNYVMFPKLTIFLNILYYLVWAGITALGIFGFTVNYFNLLG</sequence>
<evidence type="ECO:0000256" key="1">
    <source>
        <dbReference type="SAM" id="Phobius"/>
    </source>
</evidence>
<proteinExistence type="predicted"/>
<dbReference type="Proteomes" id="UP000037997">
    <property type="component" value="Unassembled WGS sequence"/>
</dbReference>
<dbReference type="PATRIC" id="fig|35818.11.peg.60"/>
<feature type="transmembrane region" description="Helical" evidence="1">
    <location>
        <begin position="53"/>
        <end position="77"/>
    </location>
</feature>
<keyword evidence="1" id="KW-0812">Transmembrane</keyword>
<name>A0A0N1EBI8_9HELI</name>
<feature type="transmembrane region" description="Helical" evidence="1">
    <location>
        <begin position="156"/>
        <end position="178"/>
    </location>
</feature>
<gene>
    <name evidence="2" type="ORF">HPU229334_00310</name>
</gene>
<dbReference type="AlphaFoldDB" id="A0A0N1EBI8"/>
<feature type="transmembrane region" description="Helical" evidence="1">
    <location>
        <begin position="20"/>
        <end position="41"/>
    </location>
</feature>
<evidence type="ECO:0008006" key="4">
    <source>
        <dbReference type="Google" id="ProtNLM"/>
    </source>
</evidence>
<protein>
    <recommendedName>
        <fullName evidence="4">Yip1 domain-containing protein</fullName>
    </recommendedName>
</protein>
<reference evidence="2 3" key="1">
    <citation type="submission" date="2014-06" db="EMBL/GenBank/DDBJ databases">
        <title>Helicobacter pullorum isolates in fresh chicken meat - phenotypic and genotypic features.</title>
        <authorList>
            <person name="Borges V."/>
            <person name="Santos A."/>
            <person name="Correia C.B."/>
            <person name="Saraiva M."/>
            <person name="Menard A."/>
            <person name="Vieira L."/>
            <person name="Sampaio D.A."/>
            <person name="Gomes J.P."/>
            <person name="Oleastro M."/>
        </authorList>
    </citation>
    <scope>NUCLEOTIDE SEQUENCE [LARGE SCALE GENOMIC DNA]</scope>
    <source>
        <strain evidence="2 3">229334/12</strain>
    </source>
</reference>
<keyword evidence="1" id="KW-0472">Membrane</keyword>
<evidence type="ECO:0000313" key="3">
    <source>
        <dbReference type="Proteomes" id="UP000037997"/>
    </source>
</evidence>
<feature type="transmembrane region" description="Helical" evidence="1">
    <location>
        <begin position="115"/>
        <end position="135"/>
    </location>
</feature>
<comment type="caution">
    <text evidence="2">The sequence shown here is derived from an EMBL/GenBank/DDBJ whole genome shotgun (WGS) entry which is preliminary data.</text>
</comment>
<dbReference type="RefSeq" id="WP_054198702.1">
    <property type="nucleotide sequence ID" value="NZ_JNOC01000103.1"/>
</dbReference>
<accession>A0A0N1EBI8</accession>
<organism evidence="2 3">
    <name type="scientific">Helicobacter pullorum</name>
    <dbReference type="NCBI Taxonomy" id="35818"/>
    <lineage>
        <taxon>Bacteria</taxon>
        <taxon>Pseudomonadati</taxon>
        <taxon>Campylobacterota</taxon>
        <taxon>Epsilonproteobacteria</taxon>
        <taxon>Campylobacterales</taxon>
        <taxon>Helicobacteraceae</taxon>
        <taxon>Helicobacter</taxon>
    </lineage>
</organism>
<keyword evidence="1" id="KW-1133">Transmembrane helix</keyword>
<evidence type="ECO:0000313" key="2">
    <source>
        <dbReference type="EMBL" id="KPH54737.1"/>
    </source>
</evidence>